<dbReference type="Gene3D" id="1.10.10.10">
    <property type="entry name" value="Winged helix-like DNA-binding domain superfamily/Winged helix DNA-binding domain"/>
    <property type="match status" value="1"/>
</dbReference>
<accession>A0A6C0KW04</accession>
<organism evidence="2">
    <name type="scientific">viral metagenome</name>
    <dbReference type="NCBI Taxonomy" id="1070528"/>
    <lineage>
        <taxon>unclassified sequences</taxon>
        <taxon>metagenomes</taxon>
        <taxon>organismal metagenomes</taxon>
    </lineage>
</organism>
<proteinExistence type="predicted"/>
<reference evidence="2" key="1">
    <citation type="journal article" date="2020" name="Nature">
        <title>Giant virus diversity and host interactions through global metagenomics.</title>
        <authorList>
            <person name="Schulz F."/>
            <person name="Roux S."/>
            <person name="Paez-Espino D."/>
            <person name="Jungbluth S."/>
            <person name="Walsh D.A."/>
            <person name="Denef V.J."/>
            <person name="McMahon K.D."/>
            <person name="Konstantinidis K.T."/>
            <person name="Eloe-Fadrosh E.A."/>
            <person name="Kyrpides N.C."/>
            <person name="Woyke T."/>
        </authorList>
    </citation>
    <scope>NUCLEOTIDE SEQUENCE</scope>
    <source>
        <strain evidence="2">GVMAG-S-3300013094-100</strain>
    </source>
</reference>
<evidence type="ECO:0000259" key="1">
    <source>
        <dbReference type="PROSITE" id="PS51688"/>
    </source>
</evidence>
<protein>
    <recommendedName>
        <fullName evidence="1">Peptidase S74 domain-containing protein</fullName>
    </recommendedName>
</protein>
<evidence type="ECO:0000313" key="2">
    <source>
        <dbReference type="EMBL" id="QHU20867.1"/>
    </source>
</evidence>
<dbReference type="InterPro" id="IPR036388">
    <property type="entry name" value="WH-like_DNA-bd_sf"/>
</dbReference>
<feature type="domain" description="Peptidase S74" evidence="1">
    <location>
        <begin position="1088"/>
        <end position="1191"/>
    </location>
</feature>
<dbReference type="EMBL" id="MN740975">
    <property type="protein sequence ID" value="QHU20867.1"/>
    <property type="molecule type" value="Genomic_DNA"/>
</dbReference>
<dbReference type="PROSITE" id="PS51688">
    <property type="entry name" value="ICA"/>
    <property type="match status" value="1"/>
</dbReference>
<dbReference type="AlphaFoldDB" id="A0A6C0KW04"/>
<sequence length="1211" mass="125795">MSLISSSSNYSTIVVDTLNSQLRYIAPIHQFQNWGINQNPNNPLSNILSQINATNAMTIASNFIGIGTTNPKSIVHIVANPSLPQSSNNFIYDANNTGAYISISGNKSANLSGLGLTQYSGAQFTYPGGIQVNSGDGIIANQDSGRTSIISLSTFNGVVVDGAGRVGISTASFSNTFNVNGNSAFGSYANSCNLSANCTVGIGGNLGIGTTSPQYPLHVQGNAFITGTLYTSNMNILGSVDVINAYTLDTSNVVINNNGPGPAFSVTQNTTLATNNVADFYGSTAATPYLRIANNGNIGLGTGTPGQKLHIYGTGATATPSAVYIDNQQESITGGNPAQFIQFRNLVTGSTPVDYFAIGASFNGTATSGKNLYISASSTAATNPLVTDAKLTIQQGGNVGIGSTIPGFPLDVVGTVRATTFSGSAASLTSIPSGQLTTTANIPYSALQTVAALTSIAGNPTGSSTNVPVITVNTQGIVTALTTASIIQSQWIGTSPNPIYYSSNVGINTNITTSYALDVSGQSRIQYGNSQALFIKNTLATNNSNEIYFDSTVINTNCKASIGVGTDTNASGNIRGAYWSVNNTDRINILPASGNVGISSSNPIAKLDVAGTGNFQNTLAVNYATTTTDASVGQLYLYNSATANGNNASALIRVAGSGASAGSPFIGLDINTVSGWSIGQVNSGTASTNNLAIRNTNNFTSTNVVSLTPTGTLSATTFSGSGANLTSIPAGQLTGTNTLPATVLPLVASLPVGAQGSSTVTPVITVDTYGRVSALSTSNISGLWSVSSSYYYYNGGNVGIGTVTPNQKLHIYGTGATATPSAIYIDNQQETSANGNPAQFLQFRNLVTGTTPTDYFAIGASFNTSKNLYISASSTAQALPQVTDAKVTIQQSGNVGIGITNPTALLHLYGNQGSLSQYISNGSSTGVGNYYLIPDTGGANSALISKGGSSFAGTGGAYILSITNLVGNISIVATTGSIALNANSSGNITLNTNNLASALQVYNNGAVNIGNNQTTNKILVVNDPSASDTPSSATNFYGFGYNANTLRYQVPSATTSYNTWYGGSTAMMQLNNGNLTVTGDITAFGSISDKRFKENIISMSTELAINTIMELNPVTYNWKKDIYNQEHAGKKDIGFIAQEVEEICPLVVGEFTLPAESAEKYKKVKYEKIVPYLVKTVQELIKENKQLRVDMQELKQQMNHRHQMEVPMMYL</sequence>
<dbReference type="InterPro" id="IPR030392">
    <property type="entry name" value="S74_ICA"/>
</dbReference>
<name>A0A6C0KW04_9ZZZZ</name>
<dbReference type="Pfam" id="PF13884">
    <property type="entry name" value="Peptidase_S74"/>
    <property type="match status" value="1"/>
</dbReference>